<dbReference type="Proteomes" id="UP001165960">
    <property type="component" value="Unassembled WGS sequence"/>
</dbReference>
<organism evidence="1 2">
    <name type="scientific">Entomophthora muscae</name>
    <dbReference type="NCBI Taxonomy" id="34485"/>
    <lineage>
        <taxon>Eukaryota</taxon>
        <taxon>Fungi</taxon>
        <taxon>Fungi incertae sedis</taxon>
        <taxon>Zoopagomycota</taxon>
        <taxon>Entomophthoromycotina</taxon>
        <taxon>Entomophthoromycetes</taxon>
        <taxon>Entomophthorales</taxon>
        <taxon>Entomophthoraceae</taxon>
        <taxon>Entomophthora</taxon>
    </lineage>
</organism>
<reference evidence="1" key="1">
    <citation type="submission" date="2022-04" db="EMBL/GenBank/DDBJ databases">
        <title>Genome of the entomopathogenic fungus Entomophthora muscae.</title>
        <authorList>
            <person name="Elya C."/>
            <person name="Lovett B.R."/>
            <person name="Lee E."/>
            <person name="Macias A.M."/>
            <person name="Hajek A.E."/>
            <person name="De Bivort B.L."/>
            <person name="Kasson M.T."/>
            <person name="De Fine Licht H.H."/>
            <person name="Stajich J.E."/>
        </authorList>
    </citation>
    <scope>NUCLEOTIDE SEQUENCE</scope>
    <source>
        <strain evidence="1">Berkeley</strain>
    </source>
</reference>
<sequence>MGEIACGAHQTLKKRPWEIAILVYGFPSHLSALQFEWAWQKPHLSRYINRNFPGIYHKKTSEQFLPTKLRVLVHLLQCSGFSRWPLNLHFLISQVQDQFNKNLKSDPSSMIPNHIPITFGSLNLVFPPVAQKPSSPSDADPRHCYSCQKSGYQMVKCLNSACQGVFHLSCLASRFSLGTLFIIPIQGECPKCSHMLVWGNLIQSMSAKKVSLIAKADEN</sequence>
<proteinExistence type="predicted"/>
<keyword evidence="2" id="KW-1185">Reference proteome</keyword>
<name>A0ACC2STX0_9FUNG</name>
<gene>
    <name evidence="1" type="primary">SLX1</name>
    <name evidence="1" type="ORF">DSO57_1015470</name>
</gene>
<comment type="caution">
    <text evidence="1">The sequence shown here is derived from an EMBL/GenBank/DDBJ whole genome shotgun (WGS) entry which is preliminary data.</text>
</comment>
<dbReference type="EMBL" id="QTSX02004321">
    <property type="protein sequence ID" value="KAJ9065843.1"/>
    <property type="molecule type" value="Genomic_DNA"/>
</dbReference>
<accession>A0ACC2STX0</accession>
<protein>
    <submittedName>
        <fullName evidence="1">Slx4p interacting protein</fullName>
    </submittedName>
</protein>
<evidence type="ECO:0000313" key="1">
    <source>
        <dbReference type="EMBL" id="KAJ9065843.1"/>
    </source>
</evidence>
<evidence type="ECO:0000313" key="2">
    <source>
        <dbReference type="Proteomes" id="UP001165960"/>
    </source>
</evidence>